<gene>
    <name evidence="5" type="ORF">FHR83_004158</name>
</gene>
<dbReference type="EMBL" id="JACHXF010000008">
    <property type="protein sequence ID" value="MBB3096488.1"/>
    <property type="molecule type" value="Genomic_DNA"/>
</dbReference>
<dbReference type="Pfam" id="PF09290">
    <property type="entry name" value="AcetDehyd-dimer"/>
    <property type="match status" value="1"/>
</dbReference>
<dbReference type="SUPFAM" id="SSF55347">
    <property type="entry name" value="Glyceraldehyde-3-phosphate dehydrogenase-like, C-terminal domain"/>
    <property type="match status" value="1"/>
</dbReference>
<evidence type="ECO:0000256" key="1">
    <source>
        <dbReference type="ARBA" id="ARBA00009244"/>
    </source>
</evidence>
<dbReference type="PIRSF" id="PIRSF015689">
    <property type="entry name" value="Actaldh_dh_actl"/>
    <property type="match status" value="1"/>
</dbReference>
<reference evidence="5 6" key="1">
    <citation type="submission" date="2020-08" db="EMBL/GenBank/DDBJ databases">
        <title>Genomic Encyclopedia of Type Strains, Phase III (KMG-III): the genomes of soil and plant-associated and newly described type strains.</title>
        <authorList>
            <person name="Whitman W."/>
        </authorList>
    </citation>
    <scope>NUCLEOTIDE SEQUENCE [LARGE SCALE GENOMIC DNA]</scope>
    <source>
        <strain evidence="5 6">CECT 3287</strain>
    </source>
</reference>
<comment type="catalytic activity">
    <reaction evidence="3">
        <text>acetaldehyde + NAD(+) + CoA = acetyl-CoA + NADH + H(+)</text>
        <dbReference type="Rhea" id="RHEA:23288"/>
        <dbReference type="ChEBI" id="CHEBI:15343"/>
        <dbReference type="ChEBI" id="CHEBI:15378"/>
        <dbReference type="ChEBI" id="CHEBI:57287"/>
        <dbReference type="ChEBI" id="CHEBI:57288"/>
        <dbReference type="ChEBI" id="CHEBI:57540"/>
        <dbReference type="ChEBI" id="CHEBI:57945"/>
        <dbReference type="EC" id="1.2.1.10"/>
    </reaction>
</comment>
<feature type="binding site" evidence="3">
    <location>
        <begin position="156"/>
        <end position="164"/>
    </location>
    <ligand>
        <name>NAD(+)</name>
        <dbReference type="ChEBI" id="CHEBI:57540"/>
    </ligand>
</feature>
<feature type="active site" description="Acyl-thioester intermediate" evidence="3">
    <location>
        <position position="125"/>
    </location>
</feature>
<feature type="domain" description="Semialdehyde dehydrogenase NAD-binding" evidence="4">
    <location>
        <begin position="4"/>
        <end position="117"/>
    </location>
</feature>
<feature type="binding site" evidence="3">
    <location>
        <position position="271"/>
    </location>
    <ligand>
        <name>NAD(+)</name>
        <dbReference type="ChEBI" id="CHEBI:57540"/>
    </ligand>
</feature>
<dbReference type="InterPro" id="IPR036291">
    <property type="entry name" value="NAD(P)-bd_dom_sf"/>
</dbReference>
<dbReference type="RefSeq" id="WP_183221928.1">
    <property type="nucleotide sequence ID" value="NZ_BMPW01000007.1"/>
</dbReference>
<dbReference type="EC" id="1.2.1.10" evidence="3"/>
<dbReference type="InterPro" id="IPR003361">
    <property type="entry name" value="Acetaldehyde_dehydrogenase"/>
</dbReference>
<evidence type="ECO:0000256" key="3">
    <source>
        <dbReference type="HAMAP-Rule" id="MF_01657"/>
    </source>
</evidence>
<keyword evidence="6" id="KW-1185">Reference proteome</keyword>
<accession>A0A7W5FFD6</accession>
<evidence type="ECO:0000313" key="5">
    <source>
        <dbReference type="EMBL" id="MBB3096488.1"/>
    </source>
</evidence>
<dbReference type="SUPFAM" id="SSF51735">
    <property type="entry name" value="NAD(P)-binding Rossmann-fold domains"/>
    <property type="match status" value="1"/>
</dbReference>
<dbReference type="CDD" id="cd23933">
    <property type="entry name" value="ALDH_C"/>
    <property type="match status" value="1"/>
</dbReference>
<dbReference type="NCBIfam" id="TIGR03215">
    <property type="entry name" value="ac_ald_DH_ac"/>
    <property type="match status" value="1"/>
</dbReference>
<keyword evidence="3" id="KW-0058">Aromatic hydrocarbons catabolism</keyword>
<dbReference type="NCBIfam" id="NF006157">
    <property type="entry name" value="PRK08300.1"/>
    <property type="match status" value="1"/>
</dbReference>
<keyword evidence="3 5" id="KW-0560">Oxidoreductase</keyword>
<dbReference type="InterPro" id="IPR000534">
    <property type="entry name" value="Semialdehyde_DH_NAD-bd"/>
</dbReference>
<sequence>MTVTAAIVGSGNIGTDLLYKLLRSPVIEPRWMAGIDPESPGLRLAASHGLVTGTGGVDWLLSQEPRPDLVFEATSAAVHRAGAPRYAEAGIRAIDLTPAAVGPAVVPEVNLGEHRDAVNVNLITCGGQATIPIVHAVSRVTPVSYAEIVASVASRSAGPGTRANIDEFTRTTSRGLETIGGAARGKAIIVLNPAEPPLVMRDTVFCAVSPDADQAAVTKSIVDRVSEISAYVPGYRLLDEPQYDPVGDRLRVGIFVEIEGAGDYLPKYAGNLDIMTAAATRVGEELAGSPDH</sequence>
<evidence type="ECO:0000313" key="6">
    <source>
        <dbReference type="Proteomes" id="UP000590749"/>
    </source>
</evidence>
<keyword evidence="2 3" id="KW-0520">NAD</keyword>
<dbReference type="HAMAP" id="MF_01657">
    <property type="entry name" value="Ac_ald_DH_ac"/>
    <property type="match status" value="1"/>
</dbReference>
<dbReference type="Gene3D" id="3.40.50.720">
    <property type="entry name" value="NAD(P)-binding Rossmann-like Domain"/>
    <property type="match status" value="1"/>
</dbReference>
<dbReference type="GO" id="GO:0051287">
    <property type="term" value="F:NAD binding"/>
    <property type="evidence" value="ECO:0007669"/>
    <property type="project" value="UniProtKB-UniRule"/>
</dbReference>
<comment type="similarity">
    <text evidence="1 3">Belongs to the acetaldehyde dehydrogenase family.</text>
</comment>
<name>A0A7W5FFD6_9ACTN</name>
<dbReference type="Gene3D" id="3.30.360.10">
    <property type="entry name" value="Dihydrodipicolinate Reductase, domain 2"/>
    <property type="match status" value="1"/>
</dbReference>
<dbReference type="AlphaFoldDB" id="A0A7W5FFD6"/>
<dbReference type="Pfam" id="PF01118">
    <property type="entry name" value="Semialdhyde_dh"/>
    <property type="match status" value="1"/>
</dbReference>
<protein>
    <recommendedName>
        <fullName evidence="3">Acetaldehyde dehydrogenase</fullName>
        <ecNumber evidence="3">1.2.1.10</ecNumber>
    </recommendedName>
    <alternativeName>
        <fullName evidence="3">Acetaldehyde dehydrogenase [acetylating]</fullName>
    </alternativeName>
</protein>
<dbReference type="SMART" id="SM00859">
    <property type="entry name" value="Semialdhyde_dh"/>
    <property type="match status" value="1"/>
</dbReference>
<dbReference type="Proteomes" id="UP000590749">
    <property type="component" value="Unassembled WGS sequence"/>
</dbReference>
<organism evidence="5 6">
    <name type="scientific">Actinoplanes campanulatus</name>
    <dbReference type="NCBI Taxonomy" id="113559"/>
    <lineage>
        <taxon>Bacteria</taxon>
        <taxon>Bacillati</taxon>
        <taxon>Actinomycetota</taxon>
        <taxon>Actinomycetes</taxon>
        <taxon>Micromonosporales</taxon>
        <taxon>Micromonosporaceae</taxon>
        <taxon>Actinoplanes</taxon>
    </lineage>
</organism>
<feature type="binding site" evidence="3">
    <location>
        <begin position="10"/>
        <end position="13"/>
    </location>
    <ligand>
        <name>NAD(+)</name>
        <dbReference type="ChEBI" id="CHEBI:57540"/>
    </ligand>
</feature>
<dbReference type="InterPro" id="IPR015426">
    <property type="entry name" value="Acetylaldehyde_DH_C"/>
</dbReference>
<evidence type="ECO:0000259" key="4">
    <source>
        <dbReference type="SMART" id="SM00859"/>
    </source>
</evidence>
<proteinExistence type="inferred from homology"/>
<dbReference type="GO" id="GO:0008774">
    <property type="term" value="F:acetaldehyde dehydrogenase (acetylating) activity"/>
    <property type="evidence" value="ECO:0007669"/>
    <property type="project" value="UniProtKB-UniRule"/>
</dbReference>
<evidence type="ECO:0000256" key="2">
    <source>
        <dbReference type="ARBA" id="ARBA00023027"/>
    </source>
</evidence>
<comment type="caution">
    <text evidence="5">The sequence shown here is derived from an EMBL/GenBank/DDBJ whole genome shotgun (WGS) entry which is preliminary data.</text>
</comment>